<accession>A0A7G9GPX2</accession>
<keyword evidence="1" id="KW-0812">Transmembrane</keyword>
<dbReference type="AlphaFoldDB" id="A0A7G9GPX2"/>
<dbReference type="EMBL" id="CP060636">
    <property type="protein sequence ID" value="QNM12854.1"/>
    <property type="molecule type" value="Genomic_DNA"/>
</dbReference>
<dbReference type="RefSeq" id="WP_117454004.1">
    <property type="nucleotide sequence ID" value="NZ_CP060636.1"/>
</dbReference>
<organism evidence="3 4">
    <name type="scientific">[Eubacterium] hominis</name>
    <dbReference type="NCBI Taxonomy" id="2764325"/>
    <lineage>
        <taxon>Bacteria</taxon>
        <taxon>Bacillati</taxon>
        <taxon>Bacillota</taxon>
        <taxon>Erysipelotrichia</taxon>
        <taxon>Erysipelotrichales</taxon>
        <taxon>Erysipelotrichaceae</taxon>
        <taxon>Amedibacillus</taxon>
    </lineage>
</organism>
<feature type="signal peptide" evidence="2">
    <location>
        <begin position="1"/>
        <end position="29"/>
    </location>
</feature>
<reference evidence="3 4" key="1">
    <citation type="submission" date="2020-08" db="EMBL/GenBank/DDBJ databases">
        <authorList>
            <person name="Liu C."/>
            <person name="Sun Q."/>
        </authorList>
    </citation>
    <scope>NUCLEOTIDE SEQUENCE [LARGE SCALE GENOMIC DNA]</scope>
    <source>
        <strain evidence="3 4">NSJ-61</strain>
    </source>
</reference>
<proteinExistence type="predicted"/>
<protein>
    <submittedName>
        <fullName evidence="3">Uncharacterized protein</fullName>
    </submittedName>
</protein>
<keyword evidence="4" id="KW-1185">Reference proteome</keyword>
<name>A0A7G9GPX2_9FIRM</name>
<feature type="chain" id="PRO_5028992985" evidence="2">
    <location>
        <begin position="30"/>
        <end position="150"/>
    </location>
</feature>
<keyword evidence="1" id="KW-1133">Transmembrane helix</keyword>
<dbReference type="KEGG" id="ehn:H9Q80_02560"/>
<evidence type="ECO:0000313" key="4">
    <source>
        <dbReference type="Proteomes" id="UP000515856"/>
    </source>
</evidence>
<sequence length="150" mass="16564">MFIKKFFKRFACIAIVLSLFTVLTSNIQAKQKDVNLLNTDELVFVDNKLEIDPILPTYLIEPRDGGILIFLAGIVIGYFIDGVIVYYSGHSAAEWTAAGLTSVKNFCNRNANLKSVASDGQYVIGYSTLGGQECVRPNPKASWVCKFSVD</sequence>
<feature type="transmembrane region" description="Helical" evidence="1">
    <location>
        <begin position="67"/>
        <end position="87"/>
    </location>
</feature>
<keyword evidence="2" id="KW-0732">Signal</keyword>
<dbReference type="Proteomes" id="UP000515856">
    <property type="component" value="Chromosome"/>
</dbReference>
<evidence type="ECO:0000256" key="1">
    <source>
        <dbReference type="SAM" id="Phobius"/>
    </source>
</evidence>
<keyword evidence="1" id="KW-0472">Membrane</keyword>
<evidence type="ECO:0000256" key="2">
    <source>
        <dbReference type="SAM" id="SignalP"/>
    </source>
</evidence>
<gene>
    <name evidence="3" type="ORF">H9Q80_02560</name>
</gene>
<evidence type="ECO:0000313" key="3">
    <source>
        <dbReference type="EMBL" id="QNM12854.1"/>
    </source>
</evidence>